<dbReference type="EMBL" id="CAJPWZ010002576">
    <property type="protein sequence ID" value="CAG2240836.1"/>
    <property type="molecule type" value="Genomic_DNA"/>
</dbReference>
<dbReference type="GO" id="GO:0051126">
    <property type="term" value="P:negative regulation of actin nucleation"/>
    <property type="evidence" value="ECO:0007669"/>
    <property type="project" value="InterPro"/>
</dbReference>
<organism evidence="3 4">
    <name type="scientific">Mytilus edulis</name>
    <name type="common">Blue mussel</name>
    <dbReference type="NCBI Taxonomy" id="6550"/>
    <lineage>
        <taxon>Eukaryota</taxon>
        <taxon>Metazoa</taxon>
        <taxon>Spiralia</taxon>
        <taxon>Lophotrochozoa</taxon>
        <taxon>Mollusca</taxon>
        <taxon>Bivalvia</taxon>
        <taxon>Autobranchia</taxon>
        <taxon>Pteriomorphia</taxon>
        <taxon>Mytilida</taxon>
        <taxon>Mytiloidea</taxon>
        <taxon>Mytilidae</taxon>
        <taxon>Mytilinae</taxon>
        <taxon>Mytilus</taxon>
    </lineage>
</organism>
<evidence type="ECO:0000256" key="1">
    <source>
        <dbReference type="ARBA" id="ARBA00008453"/>
    </source>
</evidence>
<comment type="similarity">
    <text evidence="1">Belongs to the Arpin family.</text>
</comment>
<comment type="caution">
    <text evidence="3">The sequence shown here is derived from an EMBL/GenBank/DDBJ whole genome shotgun (WGS) entry which is preliminary data.</text>
</comment>
<dbReference type="AlphaFoldDB" id="A0A8S3U5H9"/>
<evidence type="ECO:0000313" key="3">
    <source>
        <dbReference type="EMBL" id="CAG2240836.1"/>
    </source>
</evidence>
<evidence type="ECO:0000313" key="4">
    <source>
        <dbReference type="Proteomes" id="UP000683360"/>
    </source>
</evidence>
<reference evidence="3" key="1">
    <citation type="submission" date="2021-03" db="EMBL/GenBank/DDBJ databases">
        <authorList>
            <person name="Bekaert M."/>
        </authorList>
    </citation>
    <scope>NUCLEOTIDE SEQUENCE</scope>
</reference>
<dbReference type="PANTHER" id="PTHR31199:SF1">
    <property type="entry name" value="ARPIN"/>
    <property type="match status" value="1"/>
</dbReference>
<gene>
    <name evidence="3" type="ORF">MEDL_53090</name>
</gene>
<name>A0A8S3U5H9_MYTED</name>
<proteinExistence type="inferred from homology"/>
<protein>
    <recommendedName>
        <fullName evidence="2">Arpin</fullName>
    </recommendedName>
</protein>
<sequence length="229" mass="25986">MSRIYNDKPLSNLPLITVEHTEWNVEGKSGGTGVLIEGNVRRRSRVSVNTKDGNKKRYFVLHVDVQKAHKRKFDSSGKEINPNFSETQKVGTGYLNKYKVEAKGETDNINKQEVQKLLQNDEMDQIYRKSSALISEGCLSFWLPESKLEDIEILDGDSLRITTKKNSPLIENLTKVEIDSSTVSNFAGEEVGANWTDKIMSMKSNERETTQLTITTTTNGYLFIKNYLI</sequence>
<dbReference type="InterPro" id="IPR018889">
    <property type="entry name" value="Arpin"/>
</dbReference>
<dbReference type="PANTHER" id="PTHR31199">
    <property type="entry name" value="ARPIN"/>
    <property type="match status" value="1"/>
</dbReference>
<evidence type="ECO:0000256" key="2">
    <source>
        <dbReference type="ARBA" id="ARBA00019314"/>
    </source>
</evidence>
<accession>A0A8S3U5H9</accession>
<keyword evidence="4" id="KW-1185">Reference proteome</keyword>
<dbReference type="OrthoDB" id="5953051at2759"/>
<dbReference type="Pfam" id="PF10574">
    <property type="entry name" value="UPF0552"/>
    <property type="match status" value="1"/>
</dbReference>
<dbReference type="Proteomes" id="UP000683360">
    <property type="component" value="Unassembled WGS sequence"/>
</dbReference>